<dbReference type="EMBL" id="LAZP02000016">
    <property type="protein sequence ID" value="PFH62843.1"/>
    <property type="molecule type" value="Genomic_DNA"/>
</dbReference>
<reference evidence="10 11" key="1">
    <citation type="journal article" date="2015" name="BMC Genomics">
        <title>Gene expression during zombie ant biting behavior reflects the complexity underlying fungal parasitic behavioral manipulation.</title>
        <authorList>
            <person name="de Bekker C."/>
            <person name="Ohm R.A."/>
            <person name="Loreto R.G."/>
            <person name="Sebastian A."/>
            <person name="Albert I."/>
            <person name="Merrow M."/>
            <person name="Brachmann A."/>
            <person name="Hughes D.P."/>
        </authorList>
    </citation>
    <scope>NUCLEOTIDE SEQUENCE [LARGE SCALE GENOMIC DNA]</scope>
    <source>
        <strain evidence="10 11">SC16a</strain>
    </source>
</reference>
<evidence type="ECO:0000256" key="2">
    <source>
        <dbReference type="ARBA" id="ARBA00022559"/>
    </source>
</evidence>
<dbReference type="OrthoDB" id="407298at2759"/>
<dbReference type="STRING" id="268505.A0A2A9PPM3"/>
<keyword evidence="11" id="KW-1185">Reference proteome</keyword>
<evidence type="ECO:0000256" key="5">
    <source>
        <dbReference type="ARBA" id="ARBA00023002"/>
    </source>
</evidence>
<dbReference type="Pfam" id="PF01328">
    <property type="entry name" value="Peroxidase_2"/>
    <property type="match status" value="1"/>
</dbReference>
<proteinExistence type="inferred from homology"/>
<evidence type="ECO:0000313" key="11">
    <source>
        <dbReference type="Proteomes" id="UP000037136"/>
    </source>
</evidence>
<dbReference type="AlphaFoldDB" id="A0A2A9PPM3"/>
<dbReference type="InterPro" id="IPR000028">
    <property type="entry name" value="Chloroperoxidase"/>
</dbReference>
<accession>A0A2A9PPM3</accession>
<comment type="cofactor">
    <cofactor evidence="1">
        <name>heme b</name>
        <dbReference type="ChEBI" id="CHEBI:60344"/>
    </cofactor>
</comment>
<dbReference type="GO" id="GO:0046872">
    <property type="term" value="F:metal ion binding"/>
    <property type="evidence" value="ECO:0007669"/>
    <property type="project" value="UniProtKB-KW"/>
</dbReference>
<keyword evidence="4" id="KW-0479">Metal-binding</keyword>
<dbReference type="InterPro" id="IPR036851">
    <property type="entry name" value="Chloroperoxidase-like_sf"/>
</dbReference>
<dbReference type="GO" id="GO:0004601">
    <property type="term" value="F:peroxidase activity"/>
    <property type="evidence" value="ECO:0007669"/>
    <property type="project" value="UniProtKB-KW"/>
</dbReference>
<keyword evidence="8" id="KW-0732">Signal</keyword>
<feature type="domain" description="Heme haloperoxidase family profile" evidence="9">
    <location>
        <begin position="261"/>
        <end position="481"/>
    </location>
</feature>
<sequence>MKAAVLASLLASTASAAYSKKGNSTDESQSQLHYFQNSADGQGANYAPGSKYVQATKYVQGTNYAHGTPYDQGTNYAQGKKYVQGTPYDQGTTNYAQGKPYGQGTNYAQGKKYVQGTPYDQGTTNYAQGKPYDQGTNYAQGQKYVHGTPYDQGKKYVHGTPYDQGTTNYAQGQKYVSGDQKSQHCVLTLIFQIPYIGDKLQVKYNDKPVDAKKQCWWINKPADAYSAGGDSSSTTYTHPTKFQPNVKAYQKMKKQPKIDPNDPRFNKVYPRAPGDSRSACPGLNALANHDFIPHSGKGLTMTDLVVGCYEGLGISPETAALIAGDGLSEAKLPYDTVFNLEDFHSKRYGIEHDVSFSRNDTGKGDLTILDDAAWDLVLNVLDGCGYGSPACWGKAKVARIHQEKMRFPDSDYDKEAAAYGSAEVGMLLGAFDPAVKRDQTKECIKVLFEEEKIVCKPDRLFADFEKVTATGVFLLASDKVLQNGSDGKIITREDVLAATGKGKIDLEAVVKVLRDAGFTEKKPYENLERLMAEERAIKSNNKQKNGDHY</sequence>
<keyword evidence="6" id="KW-0408">Iron</keyword>
<gene>
    <name evidence="10" type="ORF">XA68_11624</name>
</gene>
<reference evidence="10 11" key="2">
    <citation type="journal article" date="2017" name="Sci. Rep.">
        <title>Ant-infecting Ophiocordyceps genomes reveal a high diversity of potential behavioral manipulation genes and a possible major role for enterotoxins.</title>
        <authorList>
            <person name="de Bekker C."/>
            <person name="Ohm R.A."/>
            <person name="Evans H.C."/>
            <person name="Brachmann A."/>
            <person name="Hughes D.P."/>
        </authorList>
    </citation>
    <scope>NUCLEOTIDE SEQUENCE [LARGE SCALE GENOMIC DNA]</scope>
    <source>
        <strain evidence="10 11">SC16a</strain>
    </source>
</reference>
<evidence type="ECO:0000256" key="1">
    <source>
        <dbReference type="ARBA" id="ARBA00001970"/>
    </source>
</evidence>
<dbReference type="Proteomes" id="UP000037136">
    <property type="component" value="Unassembled WGS sequence"/>
</dbReference>
<dbReference type="SUPFAM" id="SSF47571">
    <property type="entry name" value="Cloroperoxidase"/>
    <property type="match status" value="1"/>
</dbReference>
<evidence type="ECO:0000256" key="7">
    <source>
        <dbReference type="ARBA" id="ARBA00025795"/>
    </source>
</evidence>
<protein>
    <recommendedName>
        <fullName evidence="9">Heme haloperoxidase family profile domain-containing protein</fullName>
    </recommendedName>
</protein>
<evidence type="ECO:0000313" key="10">
    <source>
        <dbReference type="EMBL" id="PFH62843.1"/>
    </source>
</evidence>
<comment type="caution">
    <text evidence="10">The sequence shown here is derived from an EMBL/GenBank/DDBJ whole genome shotgun (WGS) entry which is preliminary data.</text>
</comment>
<organism evidence="10 11">
    <name type="scientific">Ophiocordyceps unilateralis</name>
    <name type="common">Zombie-ant fungus</name>
    <name type="synonym">Torrubia unilateralis</name>
    <dbReference type="NCBI Taxonomy" id="268505"/>
    <lineage>
        <taxon>Eukaryota</taxon>
        <taxon>Fungi</taxon>
        <taxon>Dikarya</taxon>
        <taxon>Ascomycota</taxon>
        <taxon>Pezizomycotina</taxon>
        <taxon>Sordariomycetes</taxon>
        <taxon>Hypocreomycetidae</taxon>
        <taxon>Hypocreales</taxon>
        <taxon>Ophiocordycipitaceae</taxon>
        <taxon>Ophiocordyceps</taxon>
    </lineage>
</organism>
<evidence type="ECO:0000259" key="9">
    <source>
        <dbReference type="PROSITE" id="PS51405"/>
    </source>
</evidence>
<keyword evidence="3" id="KW-0349">Heme</keyword>
<name>A0A2A9PPM3_OPHUN</name>
<dbReference type="PANTHER" id="PTHR33577:SF9">
    <property type="entry name" value="PEROXIDASE STCC"/>
    <property type="match status" value="1"/>
</dbReference>
<evidence type="ECO:0000256" key="6">
    <source>
        <dbReference type="ARBA" id="ARBA00023004"/>
    </source>
</evidence>
<dbReference type="PROSITE" id="PS51405">
    <property type="entry name" value="HEME_HALOPEROXIDASE"/>
    <property type="match status" value="1"/>
</dbReference>
<dbReference type="Gene3D" id="1.10.489.10">
    <property type="entry name" value="Chloroperoxidase-like"/>
    <property type="match status" value="1"/>
</dbReference>
<evidence type="ECO:0000256" key="8">
    <source>
        <dbReference type="SAM" id="SignalP"/>
    </source>
</evidence>
<feature type="signal peptide" evidence="8">
    <location>
        <begin position="1"/>
        <end position="16"/>
    </location>
</feature>
<comment type="similarity">
    <text evidence="7">Belongs to the chloroperoxidase family.</text>
</comment>
<evidence type="ECO:0000256" key="3">
    <source>
        <dbReference type="ARBA" id="ARBA00022617"/>
    </source>
</evidence>
<dbReference type="PANTHER" id="PTHR33577">
    <property type="entry name" value="STERIGMATOCYSTIN BIOSYNTHESIS PEROXIDASE STCC-RELATED"/>
    <property type="match status" value="1"/>
</dbReference>
<keyword evidence="5" id="KW-0560">Oxidoreductase</keyword>
<keyword evidence="2" id="KW-0575">Peroxidase</keyword>
<feature type="chain" id="PRO_5012179759" description="Heme haloperoxidase family profile domain-containing protein" evidence="8">
    <location>
        <begin position="17"/>
        <end position="549"/>
    </location>
</feature>
<evidence type="ECO:0000256" key="4">
    <source>
        <dbReference type="ARBA" id="ARBA00022723"/>
    </source>
</evidence>